<accession>T0YPU4</accession>
<organism evidence="4">
    <name type="scientific">mine drainage metagenome</name>
    <dbReference type="NCBI Taxonomy" id="410659"/>
    <lineage>
        <taxon>unclassified sequences</taxon>
        <taxon>metagenomes</taxon>
        <taxon>ecological metagenomes</taxon>
    </lineage>
</organism>
<name>T0YPU4_9ZZZZ</name>
<feature type="non-terminal residue" evidence="4">
    <location>
        <position position="145"/>
    </location>
</feature>
<dbReference type="CDD" id="cd08704">
    <property type="entry name" value="Met_tRNA_FMT_C"/>
    <property type="match status" value="1"/>
</dbReference>
<dbReference type="Pfam" id="PF02911">
    <property type="entry name" value="Formyl_trans_C"/>
    <property type="match status" value="1"/>
</dbReference>
<dbReference type="Gene3D" id="3.40.50.12230">
    <property type="match status" value="1"/>
</dbReference>
<dbReference type="InterPro" id="IPR005793">
    <property type="entry name" value="Formyl_trans_C"/>
</dbReference>
<keyword evidence="2" id="KW-0648">Protein biosynthesis</keyword>
<protein>
    <submittedName>
        <fullName evidence="4">Protein containing Formyl transferase</fullName>
        <ecNumber evidence="4">2.1.2.9</ecNumber>
    </submittedName>
</protein>
<proteinExistence type="predicted"/>
<feature type="domain" description="Formyl transferase C-terminal" evidence="3">
    <location>
        <begin position="53"/>
        <end position="141"/>
    </location>
</feature>
<evidence type="ECO:0000313" key="4">
    <source>
        <dbReference type="EMBL" id="EQD33777.1"/>
    </source>
</evidence>
<gene>
    <name evidence="4" type="ORF">B2A_12980</name>
</gene>
<dbReference type="EC" id="2.1.2.9" evidence="4"/>
<dbReference type="AlphaFoldDB" id="T0YPU4"/>
<evidence type="ECO:0000259" key="3">
    <source>
        <dbReference type="Pfam" id="PF02911"/>
    </source>
</evidence>
<evidence type="ECO:0000256" key="2">
    <source>
        <dbReference type="ARBA" id="ARBA00022917"/>
    </source>
</evidence>
<dbReference type="EMBL" id="AUZZ01009375">
    <property type="protein sequence ID" value="EQD33777.1"/>
    <property type="molecule type" value="Genomic_DNA"/>
</dbReference>
<dbReference type="InterPro" id="IPR011034">
    <property type="entry name" value="Formyl_transferase-like_C_sf"/>
</dbReference>
<keyword evidence="1 4" id="KW-0808">Transferase</keyword>
<reference evidence="4" key="2">
    <citation type="journal article" date="2014" name="ISME J.">
        <title>Microbial stratification in low pH oxic and suboxic macroscopic growths along an acid mine drainage.</title>
        <authorList>
            <person name="Mendez-Garcia C."/>
            <person name="Mesa V."/>
            <person name="Sprenger R.R."/>
            <person name="Richter M."/>
            <person name="Diez M.S."/>
            <person name="Solano J."/>
            <person name="Bargiela R."/>
            <person name="Golyshina O.V."/>
            <person name="Manteca A."/>
            <person name="Ramos J.L."/>
            <person name="Gallego J.R."/>
            <person name="Llorente I."/>
            <person name="Martins Dos Santos V.A."/>
            <person name="Jensen O.N."/>
            <person name="Pelaez A.I."/>
            <person name="Sanchez J."/>
            <person name="Ferrer M."/>
        </authorList>
    </citation>
    <scope>NUCLEOTIDE SEQUENCE</scope>
</reference>
<dbReference type="GO" id="GO:0004479">
    <property type="term" value="F:methionyl-tRNA formyltransferase activity"/>
    <property type="evidence" value="ECO:0007669"/>
    <property type="project" value="UniProtKB-EC"/>
</dbReference>
<reference evidence="4" key="1">
    <citation type="submission" date="2013-08" db="EMBL/GenBank/DDBJ databases">
        <authorList>
            <person name="Mendez C."/>
            <person name="Richter M."/>
            <person name="Ferrer M."/>
            <person name="Sanchez J."/>
        </authorList>
    </citation>
    <scope>NUCLEOTIDE SEQUENCE</scope>
</reference>
<dbReference type="InterPro" id="IPR044135">
    <property type="entry name" value="Met-tRNA-FMT_C"/>
</dbReference>
<comment type="caution">
    <text evidence="4">The sequence shown here is derived from an EMBL/GenBank/DDBJ whole genome shotgun (WGS) entry which is preliminary data.</text>
</comment>
<dbReference type="SUPFAM" id="SSF50486">
    <property type="entry name" value="FMT C-terminal domain-like"/>
    <property type="match status" value="1"/>
</dbReference>
<sequence>MDPDVTLAELTARLARAGAALAVHTLAGGLAGLPPAREQIGDATYAAKLERFELEVDWQRDATYIARLTRLERAWTVFRGKRMVIKEAIAAPGSQADVRPGTVDSSSGHLVVQAGSGRIELMSLQMEGRATLGATEWLRGARIIP</sequence>
<evidence type="ECO:0000256" key="1">
    <source>
        <dbReference type="ARBA" id="ARBA00022679"/>
    </source>
</evidence>